<dbReference type="InterPro" id="IPR058943">
    <property type="entry name" value="GT-1/4_C"/>
</dbReference>
<evidence type="ECO:0000256" key="1">
    <source>
        <dbReference type="ARBA" id="ARBA00004123"/>
    </source>
</evidence>
<sequence length="396" mass="45264">MYEGETRWRGSVDGDREQQQISASPHQLLIGDGEDQDTKTPKKRAETWIQDEIKVLIAYRKEMESLFNTSKSNKHLWEQISRKMKEHGYDRSATMCTDKWRNLLKEYKKAKAHDKGTSKVAFYKDLEEILGERAKSIPYRSPAKPGMLHLSTKGKYRQSEDERNSYMYHTFDAHFTQSSSSRRSQDHNAETDGSANQDCNVHMGLVMAGSPRLNLEHQLDHDGHPTTLSSGDGIGPTFAPNGVPPSWSWRETNATGQDHQSKIIVVKFGDITRKIRVDGPFESIKETIKNAFGLRTKRPFWLEDDEGVVQPLSQEMASTQYSLNLDPGMYPSLKVCLYDESGIPTGSTESRTLYSDEDFSNFLMRRGWQGFREMGTFRDIYSIEDMHPGAVYQRAP</sequence>
<keyword evidence="4" id="KW-0804">Transcription</keyword>
<proteinExistence type="predicted"/>
<evidence type="ECO:0000313" key="9">
    <source>
        <dbReference type="Proteomes" id="UP001497444"/>
    </source>
</evidence>
<organism evidence="8 9">
    <name type="scientific">Sphagnum jensenii</name>
    <dbReference type="NCBI Taxonomy" id="128206"/>
    <lineage>
        <taxon>Eukaryota</taxon>
        <taxon>Viridiplantae</taxon>
        <taxon>Streptophyta</taxon>
        <taxon>Embryophyta</taxon>
        <taxon>Bryophyta</taxon>
        <taxon>Sphagnophytina</taxon>
        <taxon>Sphagnopsida</taxon>
        <taxon>Sphagnales</taxon>
        <taxon>Sphagnaceae</taxon>
        <taxon>Sphagnum</taxon>
    </lineage>
</organism>
<dbReference type="EMBL" id="OZ020097">
    <property type="protein sequence ID" value="CAK9268450.1"/>
    <property type="molecule type" value="Genomic_DNA"/>
</dbReference>
<dbReference type="SMART" id="SM00717">
    <property type="entry name" value="SANT"/>
    <property type="match status" value="1"/>
</dbReference>
<comment type="subcellular location">
    <subcellularLocation>
        <location evidence="1">Nucleus</location>
    </subcellularLocation>
</comment>
<evidence type="ECO:0000256" key="2">
    <source>
        <dbReference type="ARBA" id="ARBA00023015"/>
    </source>
</evidence>
<evidence type="ECO:0000259" key="7">
    <source>
        <dbReference type="PROSITE" id="PS50090"/>
    </source>
</evidence>
<accession>A0ABP0WSM2</accession>
<dbReference type="Pfam" id="PF26214">
    <property type="entry name" value="Ubiquitin_GT-1"/>
    <property type="match status" value="1"/>
</dbReference>
<keyword evidence="2" id="KW-0805">Transcription regulation</keyword>
<gene>
    <name evidence="8" type="ORF">CSSPJE1EN1_LOCUS13928</name>
</gene>
<dbReference type="Pfam" id="PF13837">
    <property type="entry name" value="Myb_DNA-bind_4"/>
    <property type="match status" value="1"/>
</dbReference>
<dbReference type="InterPro" id="IPR001005">
    <property type="entry name" value="SANT/Myb"/>
</dbReference>
<feature type="compositionally biased region" description="Basic and acidic residues" evidence="6">
    <location>
        <begin position="1"/>
        <end position="18"/>
    </location>
</feature>
<protein>
    <recommendedName>
        <fullName evidence="7">Myb-like domain-containing protein</fullName>
    </recommendedName>
</protein>
<dbReference type="Proteomes" id="UP001497444">
    <property type="component" value="Chromosome 2"/>
</dbReference>
<keyword evidence="3" id="KW-0238">DNA-binding</keyword>
<feature type="domain" description="Myb-like" evidence="7">
    <location>
        <begin position="40"/>
        <end position="104"/>
    </location>
</feature>
<evidence type="ECO:0000256" key="5">
    <source>
        <dbReference type="ARBA" id="ARBA00023242"/>
    </source>
</evidence>
<dbReference type="CDD" id="cd12203">
    <property type="entry name" value="GT1"/>
    <property type="match status" value="1"/>
</dbReference>
<feature type="region of interest" description="Disordered" evidence="6">
    <location>
        <begin position="1"/>
        <end position="44"/>
    </location>
</feature>
<reference evidence="8 9" key="1">
    <citation type="submission" date="2024-02" db="EMBL/GenBank/DDBJ databases">
        <authorList>
            <consortium name="ELIXIR-Norway"/>
            <consortium name="Elixir Norway"/>
        </authorList>
    </citation>
    <scope>NUCLEOTIDE SEQUENCE [LARGE SCALE GENOMIC DNA]</scope>
</reference>
<dbReference type="PANTHER" id="PTHR21654:SF84">
    <property type="entry name" value="SI:DKEY-66I24.7"/>
    <property type="match status" value="1"/>
</dbReference>
<evidence type="ECO:0000313" key="8">
    <source>
        <dbReference type="EMBL" id="CAK9268450.1"/>
    </source>
</evidence>
<dbReference type="PROSITE" id="PS50090">
    <property type="entry name" value="MYB_LIKE"/>
    <property type="match status" value="1"/>
</dbReference>
<evidence type="ECO:0000256" key="6">
    <source>
        <dbReference type="SAM" id="MobiDB-lite"/>
    </source>
</evidence>
<evidence type="ECO:0000256" key="4">
    <source>
        <dbReference type="ARBA" id="ARBA00023163"/>
    </source>
</evidence>
<dbReference type="InterPro" id="IPR044822">
    <property type="entry name" value="Myb_DNA-bind_4"/>
</dbReference>
<dbReference type="PANTHER" id="PTHR21654">
    <property type="entry name" value="FI21293P1"/>
    <property type="match status" value="1"/>
</dbReference>
<evidence type="ECO:0000256" key="3">
    <source>
        <dbReference type="ARBA" id="ARBA00023125"/>
    </source>
</evidence>
<keyword evidence="5" id="KW-0539">Nucleus</keyword>
<keyword evidence="9" id="KW-1185">Reference proteome</keyword>
<dbReference type="Gene3D" id="1.10.10.60">
    <property type="entry name" value="Homeodomain-like"/>
    <property type="match status" value="1"/>
</dbReference>
<feature type="region of interest" description="Disordered" evidence="6">
    <location>
        <begin position="176"/>
        <end position="197"/>
    </location>
</feature>
<name>A0ABP0WSM2_9BRYO</name>